<feature type="region of interest" description="Disordered" evidence="1">
    <location>
        <begin position="47"/>
        <end position="81"/>
    </location>
</feature>
<dbReference type="EnsemblMetazoa" id="ACHR001117-RA">
    <property type="protein sequence ID" value="ACHR001117-PA"/>
    <property type="gene ID" value="ACHR001117"/>
</dbReference>
<reference evidence="3" key="1">
    <citation type="submission" date="2013-03" db="EMBL/GenBank/DDBJ databases">
        <title>The Genome Sequence of Anopheles christyi ACHKN1017.</title>
        <authorList>
            <consortium name="The Broad Institute Genomics Platform"/>
            <person name="Neafsey D.E."/>
            <person name="Besansky N."/>
            <person name="Walker B."/>
            <person name="Young S.K."/>
            <person name="Zeng Q."/>
            <person name="Gargeya S."/>
            <person name="Fitzgerald M."/>
            <person name="Haas B."/>
            <person name="Abouelleil A."/>
            <person name="Allen A.W."/>
            <person name="Alvarado L."/>
            <person name="Arachchi H.M."/>
            <person name="Berlin A.M."/>
            <person name="Chapman S.B."/>
            <person name="Gainer-Dewar J."/>
            <person name="Goldberg J."/>
            <person name="Griggs A."/>
            <person name="Gujja S."/>
            <person name="Hansen M."/>
            <person name="Howarth C."/>
            <person name="Imamovic A."/>
            <person name="Ireland A."/>
            <person name="Larimer J."/>
            <person name="McCowan C."/>
            <person name="Murphy C."/>
            <person name="Pearson M."/>
            <person name="Poon T.W."/>
            <person name="Priest M."/>
            <person name="Roberts A."/>
            <person name="Saif S."/>
            <person name="Shea T."/>
            <person name="Sisk P."/>
            <person name="Sykes S."/>
            <person name="Wortman J."/>
            <person name="Nusbaum C."/>
            <person name="Birren B."/>
        </authorList>
    </citation>
    <scope>NUCLEOTIDE SEQUENCE [LARGE SCALE GENOMIC DNA]</scope>
    <source>
        <strain evidence="3">ACHKN1017</strain>
    </source>
</reference>
<reference evidence="2" key="2">
    <citation type="submission" date="2020-05" db="UniProtKB">
        <authorList>
            <consortium name="EnsemblMetazoa"/>
        </authorList>
    </citation>
    <scope>IDENTIFICATION</scope>
    <source>
        <strain evidence="2">ACHKN1017</strain>
    </source>
</reference>
<evidence type="ECO:0000256" key="1">
    <source>
        <dbReference type="SAM" id="MobiDB-lite"/>
    </source>
</evidence>
<accession>A0A182JRI5</accession>
<organism evidence="2 3">
    <name type="scientific">Anopheles christyi</name>
    <dbReference type="NCBI Taxonomy" id="43041"/>
    <lineage>
        <taxon>Eukaryota</taxon>
        <taxon>Metazoa</taxon>
        <taxon>Ecdysozoa</taxon>
        <taxon>Arthropoda</taxon>
        <taxon>Hexapoda</taxon>
        <taxon>Insecta</taxon>
        <taxon>Pterygota</taxon>
        <taxon>Neoptera</taxon>
        <taxon>Endopterygota</taxon>
        <taxon>Diptera</taxon>
        <taxon>Nematocera</taxon>
        <taxon>Culicoidea</taxon>
        <taxon>Culicidae</taxon>
        <taxon>Anophelinae</taxon>
        <taxon>Anopheles</taxon>
    </lineage>
</organism>
<protein>
    <submittedName>
        <fullName evidence="2">Uncharacterized protein</fullName>
    </submittedName>
</protein>
<feature type="compositionally biased region" description="Polar residues" evidence="1">
    <location>
        <begin position="272"/>
        <end position="302"/>
    </location>
</feature>
<feature type="compositionally biased region" description="Polar residues" evidence="1">
    <location>
        <begin position="69"/>
        <end position="81"/>
    </location>
</feature>
<proteinExistence type="predicted"/>
<dbReference type="VEuPathDB" id="VectorBase:ACHR001117"/>
<dbReference type="Proteomes" id="UP000075881">
    <property type="component" value="Unassembled WGS sequence"/>
</dbReference>
<sequence>MEKAWKQFNHVLVSPSVSIGKSVRKKSVKRQSRNCVNKRKRILQVQGHEDGWEIDDGSDDDEAVADNGTLANDSSFPAFTPSVAQSLNPAEVTIDRGHQSDSDVEHISEVEACCPQSNTTSDSSDSDDDCLAIHCTKSRMTRLQFTDKTQFKRRRITDDMDVSFVTTVSCRAKPHQADTILSPKQFKPISAHNRSIAGAGSKTLYGSVIGALDITRCWKSFDTSFDTVPEQSFIEDLPSSPESTYERRSMPREMEPLHIDELPPSAEEETPNVGNLSTEPPSKSFYVTSPTAKSRNTKYPKNSTIGTMAMALNERSSRQHLWQHAIVTGTVQPELVVKIDSIERIYGRVMLRFFTTTNVGDDSVRKEQVENIIFMDQSDRQLKSIHAGMEIALELDDGISPHRIARHKLVHLGVTKLCPVPLTTK</sequence>
<keyword evidence="3" id="KW-1185">Reference proteome</keyword>
<feature type="compositionally biased region" description="Acidic residues" evidence="1">
    <location>
        <begin position="52"/>
        <end position="64"/>
    </location>
</feature>
<evidence type="ECO:0000313" key="2">
    <source>
        <dbReference type="EnsemblMetazoa" id="ACHR001117-PA"/>
    </source>
</evidence>
<dbReference type="AlphaFoldDB" id="A0A182JRI5"/>
<feature type="region of interest" description="Disordered" evidence="1">
    <location>
        <begin position="262"/>
        <end position="302"/>
    </location>
</feature>
<name>A0A182JRI5_9DIPT</name>
<evidence type="ECO:0000313" key="3">
    <source>
        <dbReference type="Proteomes" id="UP000075881"/>
    </source>
</evidence>